<dbReference type="InterPro" id="IPR017968">
    <property type="entry name" value="Acylphosphatase_CS"/>
</dbReference>
<dbReference type="EMBL" id="AESD01000431">
    <property type="protein sequence ID" value="EHJ12420.1"/>
    <property type="molecule type" value="Genomic_DNA"/>
</dbReference>
<evidence type="ECO:0000256" key="6">
    <source>
        <dbReference type="RuleBase" id="RU004168"/>
    </source>
</evidence>
<dbReference type="GeneID" id="88766496"/>
<evidence type="ECO:0000256" key="3">
    <source>
        <dbReference type="ARBA" id="ARBA00015991"/>
    </source>
</evidence>
<organism evidence="8 9">
    <name type="scientific">Crocosphaera watsonii WH 0003</name>
    <dbReference type="NCBI Taxonomy" id="423471"/>
    <lineage>
        <taxon>Bacteria</taxon>
        <taxon>Bacillati</taxon>
        <taxon>Cyanobacteriota</taxon>
        <taxon>Cyanophyceae</taxon>
        <taxon>Oscillatoriophycideae</taxon>
        <taxon>Chroococcales</taxon>
        <taxon>Aphanothecaceae</taxon>
        <taxon>Crocosphaera</taxon>
    </lineage>
</organism>
<dbReference type="PANTHER" id="PTHR47268:SF4">
    <property type="entry name" value="ACYLPHOSPHATASE"/>
    <property type="match status" value="1"/>
</dbReference>
<dbReference type="PROSITE" id="PS51160">
    <property type="entry name" value="ACYLPHOSPHATASE_3"/>
    <property type="match status" value="1"/>
</dbReference>
<dbReference type="PANTHER" id="PTHR47268">
    <property type="entry name" value="ACYLPHOSPHATASE"/>
    <property type="match status" value="1"/>
</dbReference>
<dbReference type="Pfam" id="PF00708">
    <property type="entry name" value="Acylphosphatase"/>
    <property type="match status" value="1"/>
</dbReference>
<dbReference type="RefSeq" id="WP_007311018.1">
    <property type="nucleotide sequence ID" value="NZ_AESD01000431.1"/>
</dbReference>
<gene>
    <name evidence="8" type="ORF">CWATWH0003_2869</name>
</gene>
<comment type="caution">
    <text evidence="8">The sequence shown here is derived from an EMBL/GenBank/DDBJ whole genome shotgun (WGS) entry which is preliminary data.</text>
</comment>
<dbReference type="SUPFAM" id="SSF54975">
    <property type="entry name" value="Acylphosphatase/BLUF domain-like"/>
    <property type="match status" value="1"/>
</dbReference>
<feature type="domain" description="Acylphosphatase-like" evidence="7">
    <location>
        <begin position="8"/>
        <end position="94"/>
    </location>
</feature>
<dbReference type="EC" id="3.6.1.7" evidence="2 5"/>
<dbReference type="Gene3D" id="3.30.70.100">
    <property type="match status" value="1"/>
</dbReference>
<dbReference type="InterPro" id="IPR001792">
    <property type="entry name" value="Acylphosphatase-like_dom"/>
</dbReference>
<reference evidence="8 9" key="1">
    <citation type="journal article" date="2011" name="Front. Microbiol.">
        <title>Two Strains of Crocosphaera watsonii with Highly Conserved Genomes are Distinguished by Strain-Specific Features.</title>
        <authorList>
            <person name="Bench S.R."/>
            <person name="Ilikchyan I.N."/>
            <person name="Tripp H.J."/>
            <person name="Zehr J.P."/>
        </authorList>
    </citation>
    <scope>NUCLEOTIDE SEQUENCE [LARGE SCALE GENOMIC DNA]</scope>
    <source>
        <strain evidence="8 9">WH 0003</strain>
    </source>
</reference>
<keyword evidence="5 8" id="KW-0378">Hydrolase</keyword>
<comment type="catalytic activity">
    <reaction evidence="4 5">
        <text>an acyl phosphate + H2O = a carboxylate + phosphate + H(+)</text>
        <dbReference type="Rhea" id="RHEA:14965"/>
        <dbReference type="ChEBI" id="CHEBI:15377"/>
        <dbReference type="ChEBI" id="CHEBI:15378"/>
        <dbReference type="ChEBI" id="CHEBI:29067"/>
        <dbReference type="ChEBI" id="CHEBI:43474"/>
        <dbReference type="ChEBI" id="CHEBI:59918"/>
        <dbReference type="EC" id="3.6.1.7"/>
    </reaction>
</comment>
<evidence type="ECO:0000256" key="2">
    <source>
        <dbReference type="ARBA" id="ARBA00012150"/>
    </source>
</evidence>
<dbReference type="Proteomes" id="UP000003477">
    <property type="component" value="Unassembled WGS sequence"/>
</dbReference>
<sequence length="96" mass="10844">MTHSNTICLRVFISGKVQGVGYRYSTVQKAQELGLRGWVRNRLDGRVEAIFAGTEPLITQMLQWCDQGPRSAKVTDVSVEKLEPQIYQGFEVKETV</sequence>
<dbReference type="InterPro" id="IPR036046">
    <property type="entry name" value="Acylphosphatase-like_dom_sf"/>
</dbReference>
<evidence type="ECO:0000313" key="9">
    <source>
        <dbReference type="Proteomes" id="UP000003477"/>
    </source>
</evidence>
<evidence type="ECO:0000259" key="7">
    <source>
        <dbReference type="PROSITE" id="PS51160"/>
    </source>
</evidence>
<protein>
    <recommendedName>
        <fullName evidence="3 5">acylphosphatase</fullName>
        <ecNumber evidence="2 5">3.6.1.7</ecNumber>
    </recommendedName>
</protein>
<feature type="active site" evidence="5">
    <location>
        <position position="41"/>
    </location>
</feature>
<feature type="active site" evidence="5">
    <location>
        <position position="23"/>
    </location>
</feature>
<name>G5J5W6_CROWT</name>
<evidence type="ECO:0000256" key="1">
    <source>
        <dbReference type="ARBA" id="ARBA00005614"/>
    </source>
</evidence>
<accession>G5J5W6</accession>
<dbReference type="AlphaFoldDB" id="G5J5W6"/>
<dbReference type="InterPro" id="IPR020456">
    <property type="entry name" value="Acylphosphatase"/>
</dbReference>
<evidence type="ECO:0000256" key="5">
    <source>
        <dbReference type="PROSITE-ProRule" id="PRU00520"/>
    </source>
</evidence>
<comment type="similarity">
    <text evidence="1 6">Belongs to the acylphosphatase family.</text>
</comment>
<dbReference type="GO" id="GO:0003998">
    <property type="term" value="F:acylphosphatase activity"/>
    <property type="evidence" value="ECO:0007669"/>
    <property type="project" value="UniProtKB-EC"/>
</dbReference>
<proteinExistence type="inferred from homology"/>
<evidence type="ECO:0000256" key="4">
    <source>
        <dbReference type="ARBA" id="ARBA00047645"/>
    </source>
</evidence>
<dbReference type="PATRIC" id="fig|423471.3.peg.2695"/>
<dbReference type="PROSITE" id="PS00151">
    <property type="entry name" value="ACYLPHOSPHATASE_2"/>
    <property type="match status" value="1"/>
</dbReference>
<evidence type="ECO:0000313" key="8">
    <source>
        <dbReference type="EMBL" id="EHJ12420.1"/>
    </source>
</evidence>